<evidence type="ECO:0000256" key="4">
    <source>
        <dbReference type="PROSITE-ProRule" id="PRU00335"/>
    </source>
</evidence>
<evidence type="ECO:0000256" key="1">
    <source>
        <dbReference type="ARBA" id="ARBA00023015"/>
    </source>
</evidence>
<dbReference type="PANTHER" id="PTHR47506">
    <property type="entry name" value="TRANSCRIPTIONAL REGULATORY PROTEIN"/>
    <property type="match status" value="1"/>
</dbReference>
<dbReference type="InterPro" id="IPR036271">
    <property type="entry name" value="Tet_transcr_reg_TetR-rel_C_sf"/>
</dbReference>
<dbReference type="Gene3D" id="1.10.357.10">
    <property type="entry name" value="Tetracycline Repressor, domain 2"/>
    <property type="match status" value="1"/>
</dbReference>
<keyword evidence="1" id="KW-0805">Transcription regulation</keyword>
<evidence type="ECO:0000313" key="6">
    <source>
        <dbReference type="EMBL" id="GAA5173820.1"/>
    </source>
</evidence>
<dbReference type="SUPFAM" id="SSF46689">
    <property type="entry name" value="Homeodomain-like"/>
    <property type="match status" value="1"/>
</dbReference>
<sequence>MTEQAVRERLLDTAESLFYARGIQAIGMDRVRAGSGLSLKRIYQLYPGKEELVLAFLNRRDERWRGRLAAHVGRTEAPHSRVLAVFDWLHGWFDEPDFRGCAWINAFGELGAVSPAVAEVVRAHKRAFRDYLAELLAAEGHPAGLTAAIYLLAEGAMVTAAIHGDPEAAHDARTAAAALLS</sequence>
<feature type="domain" description="HTH tetR-type" evidence="5">
    <location>
        <begin position="4"/>
        <end position="64"/>
    </location>
</feature>
<dbReference type="Pfam" id="PF16925">
    <property type="entry name" value="TetR_C_13"/>
    <property type="match status" value="1"/>
</dbReference>
<keyword evidence="2 4" id="KW-0238">DNA-binding</keyword>
<evidence type="ECO:0000313" key="7">
    <source>
        <dbReference type="Proteomes" id="UP001428817"/>
    </source>
</evidence>
<dbReference type="InterPro" id="IPR001647">
    <property type="entry name" value="HTH_TetR"/>
</dbReference>
<dbReference type="RefSeq" id="WP_185060634.1">
    <property type="nucleotide sequence ID" value="NZ_BAABJP010000057.1"/>
</dbReference>
<keyword evidence="7" id="KW-1185">Reference proteome</keyword>
<dbReference type="InterPro" id="IPR011075">
    <property type="entry name" value="TetR_C"/>
</dbReference>
<dbReference type="SUPFAM" id="SSF48498">
    <property type="entry name" value="Tetracyclin repressor-like, C-terminal domain"/>
    <property type="match status" value="1"/>
</dbReference>
<accession>A0ABP9RAQ1</accession>
<evidence type="ECO:0000256" key="2">
    <source>
        <dbReference type="ARBA" id="ARBA00023125"/>
    </source>
</evidence>
<dbReference type="EMBL" id="BAABJP010000057">
    <property type="protein sequence ID" value="GAA5173820.1"/>
    <property type="molecule type" value="Genomic_DNA"/>
</dbReference>
<dbReference type="PANTHER" id="PTHR47506:SF3">
    <property type="entry name" value="HTH-TYPE TRANSCRIPTIONAL REGULATOR LMRA"/>
    <property type="match status" value="1"/>
</dbReference>
<organism evidence="6 7">
    <name type="scientific">Pseudonocardia eucalypti</name>
    <dbReference type="NCBI Taxonomy" id="648755"/>
    <lineage>
        <taxon>Bacteria</taxon>
        <taxon>Bacillati</taxon>
        <taxon>Actinomycetota</taxon>
        <taxon>Actinomycetes</taxon>
        <taxon>Pseudonocardiales</taxon>
        <taxon>Pseudonocardiaceae</taxon>
        <taxon>Pseudonocardia</taxon>
    </lineage>
</organism>
<comment type="caution">
    <text evidence="6">The sequence shown here is derived from an EMBL/GenBank/DDBJ whole genome shotgun (WGS) entry which is preliminary data.</text>
</comment>
<keyword evidence="3" id="KW-0804">Transcription</keyword>
<dbReference type="Pfam" id="PF00440">
    <property type="entry name" value="TetR_N"/>
    <property type="match status" value="1"/>
</dbReference>
<evidence type="ECO:0000256" key="3">
    <source>
        <dbReference type="ARBA" id="ARBA00023163"/>
    </source>
</evidence>
<dbReference type="InterPro" id="IPR009057">
    <property type="entry name" value="Homeodomain-like_sf"/>
</dbReference>
<proteinExistence type="predicted"/>
<gene>
    <name evidence="6" type="ORF">GCM10023321_76230</name>
</gene>
<dbReference type="Proteomes" id="UP001428817">
    <property type="component" value="Unassembled WGS sequence"/>
</dbReference>
<name>A0ABP9RAQ1_9PSEU</name>
<evidence type="ECO:0000259" key="5">
    <source>
        <dbReference type="PROSITE" id="PS50977"/>
    </source>
</evidence>
<reference evidence="7" key="1">
    <citation type="journal article" date="2019" name="Int. J. Syst. Evol. Microbiol.">
        <title>The Global Catalogue of Microorganisms (GCM) 10K type strain sequencing project: providing services to taxonomists for standard genome sequencing and annotation.</title>
        <authorList>
            <consortium name="The Broad Institute Genomics Platform"/>
            <consortium name="The Broad Institute Genome Sequencing Center for Infectious Disease"/>
            <person name="Wu L."/>
            <person name="Ma J."/>
        </authorList>
    </citation>
    <scope>NUCLEOTIDE SEQUENCE [LARGE SCALE GENOMIC DNA]</scope>
    <source>
        <strain evidence="7">JCM 18303</strain>
    </source>
</reference>
<feature type="DNA-binding region" description="H-T-H motif" evidence="4">
    <location>
        <begin position="27"/>
        <end position="46"/>
    </location>
</feature>
<dbReference type="PROSITE" id="PS50977">
    <property type="entry name" value="HTH_TETR_2"/>
    <property type="match status" value="1"/>
</dbReference>
<protein>
    <submittedName>
        <fullName evidence="6">TetR/AcrR family transcriptional regulator</fullName>
    </submittedName>
</protein>